<protein>
    <submittedName>
        <fullName evidence="2">Chromosome (Plasmid) partitioning protein ParA</fullName>
    </submittedName>
</protein>
<dbReference type="Pfam" id="PF13614">
    <property type="entry name" value="AAA_31"/>
    <property type="match status" value="1"/>
</dbReference>
<dbReference type="EMBL" id="KP795493">
    <property type="protein sequence ID" value="AKN36491.1"/>
    <property type="molecule type" value="Genomic_DNA"/>
</dbReference>
<dbReference type="InterPro" id="IPR050678">
    <property type="entry name" value="DNA_Partitioning_ATPase"/>
</dbReference>
<accession>A0A0H3ZSB7</accession>
<dbReference type="SUPFAM" id="SSF52540">
    <property type="entry name" value="P-loop containing nucleoside triphosphate hydrolases"/>
    <property type="match status" value="1"/>
</dbReference>
<organism evidence="2">
    <name type="scientific">Vibrio tasmaniensis</name>
    <dbReference type="NCBI Taxonomy" id="212663"/>
    <lineage>
        <taxon>Bacteria</taxon>
        <taxon>Pseudomonadati</taxon>
        <taxon>Pseudomonadota</taxon>
        <taxon>Gammaproteobacteria</taxon>
        <taxon>Vibrionales</taxon>
        <taxon>Vibrionaceae</taxon>
        <taxon>Vibrio</taxon>
    </lineage>
</organism>
<evidence type="ECO:0000313" key="2">
    <source>
        <dbReference type="EMBL" id="AKN36491.1"/>
    </source>
</evidence>
<dbReference type="PANTHER" id="PTHR13696:SF52">
    <property type="entry name" value="PARA FAMILY PROTEIN CT_582"/>
    <property type="match status" value="1"/>
</dbReference>
<proteinExistence type="predicted"/>
<dbReference type="CDD" id="cd02042">
    <property type="entry name" value="ParAB_family"/>
    <property type="match status" value="1"/>
</dbReference>
<dbReference type="Gene3D" id="3.40.50.300">
    <property type="entry name" value="P-loop containing nucleotide triphosphate hydrolases"/>
    <property type="match status" value="1"/>
</dbReference>
<sequence length="257" mass="28372">MNTTIISAANQKGGVGKTTTLVNLGAELARKRKVLVIDLDPQGNCSKTLTGQRDFKFEDTIAAMFDKPKIVSIVSLIQPAKLDDLPIDNLDIVPADFQLSRIIETSLTKINRERILEKQLAKLGNVYDFILLDTPPNLSLTTLNAIQASDLILIPVDSGAFSLDGISPLLEAVSEIKDDEANYLILRNEVDSRNTIINEFIEEELDIAQDKVLPFTIRRSEHVGQANAVSSPVRFYKSGSLVNNDYRKLATFISSKV</sequence>
<feature type="domain" description="AAA" evidence="1">
    <location>
        <begin position="4"/>
        <end position="180"/>
    </location>
</feature>
<evidence type="ECO:0000259" key="1">
    <source>
        <dbReference type="Pfam" id="PF13614"/>
    </source>
</evidence>
<dbReference type="InterPro" id="IPR025669">
    <property type="entry name" value="AAA_dom"/>
</dbReference>
<dbReference type="PANTHER" id="PTHR13696">
    <property type="entry name" value="P-LOOP CONTAINING NUCLEOSIDE TRIPHOSPHATE HYDROLASE"/>
    <property type="match status" value="1"/>
</dbReference>
<reference evidence="2" key="1">
    <citation type="journal article" date="2015" name="MBio">
        <title>Eco-Evolutionary Dynamics of Episomes among Ecologically Cohesive Bacterial Populations.</title>
        <authorList>
            <person name="Xue H."/>
            <person name="Cordero O.X."/>
            <person name="Camas F.M."/>
            <person name="Trimble W."/>
            <person name="Meyer F."/>
            <person name="Guglielmini J."/>
            <person name="Rocha E.P."/>
            <person name="Polz M.F."/>
        </authorList>
    </citation>
    <scope>NUCLEOTIDE SEQUENCE</scope>
    <source>
        <strain evidence="2">FF_112</strain>
    </source>
</reference>
<dbReference type="AlphaFoldDB" id="A0A0H3ZSB7"/>
<name>A0A0H3ZSB7_9VIBR</name>
<dbReference type="InterPro" id="IPR027417">
    <property type="entry name" value="P-loop_NTPase"/>
</dbReference>